<dbReference type="AlphaFoldDB" id="A0AAJ0DCR2"/>
<dbReference type="EMBL" id="JAWDJX010000025">
    <property type="protein sequence ID" value="KAK3051550.1"/>
    <property type="molecule type" value="Genomic_DNA"/>
</dbReference>
<keyword evidence="2" id="KW-1185">Reference proteome</keyword>
<proteinExistence type="predicted"/>
<dbReference type="SUPFAM" id="SSF52047">
    <property type="entry name" value="RNI-like"/>
    <property type="match status" value="1"/>
</dbReference>
<evidence type="ECO:0000313" key="1">
    <source>
        <dbReference type="EMBL" id="KAK3051550.1"/>
    </source>
</evidence>
<accession>A0AAJ0DCR2</accession>
<protein>
    <recommendedName>
        <fullName evidence="3">F-box domain-containing protein</fullName>
    </recommendedName>
</protein>
<comment type="caution">
    <text evidence="1">The sequence shown here is derived from an EMBL/GenBank/DDBJ whole genome shotgun (WGS) entry which is preliminary data.</text>
</comment>
<dbReference type="Gene3D" id="3.80.10.10">
    <property type="entry name" value="Ribonuclease Inhibitor"/>
    <property type="match status" value="1"/>
</dbReference>
<evidence type="ECO:0008006" key="3">
    <source>
        <dbReference type="Google" id="ProtNLM"/>
    </source>
</evidence>
<organism evidence="1 2">
    <name type="scientific">Extremus antarcticus</name>
    <dbReference type="NCBI Taxonomy" id="702011"/>
    <lineage>
        <taxon>Eukaryota</taxon>
        <taxon>Fungi</taxon>
        <taxon>Dikarya</taxon>
        <taxon>Ascomycota</taxon>
        <taxon>Pezizomycotina</taxon>
        <taxon>Dothideomycetes</taxon>
        <taxon>Dothideomycetidae</taxon>
        <taxon>Mycosphaerellales</taxon>
        <taxon>Extremaceae</taxon>
        <taxon>Extremus</taxon>
    </lineage>
</organism>
<sequence>MSTLLPAHAVLLNADLLPIVLEHVPRADICNIRLCNKALSTIASPYMFRTLLVSSREQHLDRLTFVSAHNIFRRGVREIIWESTAYIIQSEWDESDFWYLGCQIGLTNCLFKDWDGLPKDKAHAIVARLEALAEEEKELWDAEPTEKHIHDTLATALKKLEGLNHMVLTSWYGGEGGPRGYLDHDILSIDPKHPSPPPMDWLVPLAKIMNRFLMSERQDQALCVIFKALSSSGRKVLRFTVTPFHNVLVSHRALDMGFCGVLTTFGFMHQLAPGGEMQALQQLKELHLNCNDDSLLAVGLAQPLQPGLNDGLMKFFKCLTNLQTLSLSIACTRTNSKHKTVFTAIVSLKAVFGKTTLPNLRNLCLDSFWLESDELCTFLLRHQKTLMQLTLANIVLGGTEAVFNRWPEQNMNIKTLPTQSSRTDRYTTRRYTNPEVQTFPAWKQVARACQALSKLEGLKIDAAAETEDWTMLSVFDIEELQEEGMCGRKNSMVPHCDGGVLASLDKMYI</sequence>
<dbReference type="Proteomes" id="UP001271007">
    <property type="component" value="Unassembled WGS sequence"/>
</dbReference>
<evidence type="ECO:0000313" key="2">
    <source>
        <dbReference type="Proteomes" id="UP001271007"/>
    </source>
</evidence>
<name>A0AAJ0DCR2_9PEZI</name>
<dbReference type="InterPro" id="IPR032675">
    <property type="entry name" value="LRR_dom_sf"/>
</dbReference>
<reference evidence="1" key="1">
    <citation type="submission" date="2023-04" db="EMBL/GenBank/DDBJ databases">
        <title>Black Yeasts Isolated from many extreme environments.</title>
        <authorList>
            <person name="Coleine C."/>
            <person name="Stajich J.E."/>
            <person name="Selbmann L."/>
        </authorList>
    </citation>
    <scope>NUCLEOTIDE SEQUENCE</scope>
    <source>
        <strain evidence="1">CCFEE 5312</strain>
    </source>
</reference>
<gene>
    <name evidence="1" type="ORF">LTR09_007205</name>
</gene>